<gene>
    <name evidence="3" type="ORF">BDY21DRAFT_285363</name>
</gene>
<dbReference type="OrthoDB" id="10261452at2759"/>
<protein>
    <submittedName>
        <fullName evidence="3">Brix domain-containing protein</fullName>
    </submittedName>
</protein>
<evidence type="ECO:0000256" key="1">
    <source>
        <dbReference type="SAM" id="MobiDB-lite"/>
    </source>
</evidence>
<feature type="region of interest" description="Disordered" evidence="1">
    <location>
        <begin position="403"/>
        <end position="514"/>
    </location>
</feature>
<feature type="region of interest" description="Disordered" evidence="1">
    <location>
        <begin position="250"/>
        <end position="280"/>
    </location>
</feature>
<dbReference type="EMBL" id="MU001679">
    <property type="protein sequence ID" value="KAF2457766.1"/>
    <property type="molecule type" value="Genomic_DNA"/>
</dbReference>
<feature type="domain" description="Brix" evidence="2">
    <location>
        <begin position="37"/>
        <end position="393"/>
    </location>
</feature>
<organism evidence="3 4">
    <name type="scientific">Lineolata rhizophorae</name>
    <dbReference type="NCBI Taxonomy" id="578093"/>
    <lineage>
        <taxon>Eukaryota</taxon>
        <taxon>Fungi</taxon>
        <taxon>Dikarya</taxon>
        <taxon>Ascomycota</taxon>
        <taxon>Pezizomycotina</taxon>
        <taxon>Dothideomycetes</taxon>
        <taxon>Dothideomycetes incertae sedis</taxon>
        <taxon>Lineolatales</taxon>
        <taxon>Lineolataceae</taxon>
        <taxon>Lineolata</taxon>
    </lineage>
</organism>
<dbReference type="GO" id="GO:0006364">
    <property type="term" value="P:rRNA processing"/>
    <property type="evidence" value="ECO:0007669"/>
    <property type="project" value="InterPro"/>
</dbReference>
<accession>A0A6A6P1D2</accession>
<name>A0A6A6P1D2_9PEZI</name>
<dbReference type="PANTHER" id="PTHR12661">
    <property type="entry name" value="PETER PAN-RELATED"/>
    <property type="match status" value="1"/>
</dbReference>
<proteinExistence type="predicted"/>
<feature type="compositionally biased region" description="Gly residues" evidence="1">
    <location>
        <begin position="302"/>
        <end position="312"/>
    </location>
</feature>
<feature type="compositionally biased region" description="Basic residues" evidence="1">
    <location>
        <begin position="1"/>
        <end position="12"/>
    </location>
</feature>
<dbReference type="PROSITE" id="PS50833">
    <property type="entry name" value="BRIX"/>
    <property type="match status" value="1"/>
</dbReference>
<feature type="region of interest" description="Disordered" evidence="1">
    <location>
        <begin position="299"/>
        <end position="368"/>
    </location>
</feature>
<feature type="compositionally biased region" description="Acidic residues" evidence="1">
    <location>
        <begin position="461"/>
        <end position="514"/>
    </location>
</feature>
<feature type="compositionally biased region" description="Low complexity" evidence="1">
    <location>
        <begin position="264"/>
        <end position="280"/>
    </location>
</feature>
<dbReference type="SMART" id="SM00879">
    <property type="entry name" value="Brix"/>
    <property type="match status" value="1"/>
</dbReference>
<evidence type="ECO:0000313" key="4">
    <source>
        <dbReference type="Proteomes" id="UP000799766"/>
    </source>
</evidence>
<dbReference type="GO" id="GO:0019843">
    <property type="term" value="F:rRNA binding"/>
    <property type="evidence" value="ECO:0007669"/>
    <property type="project" value="InterPro"/>
</dbReference>
<evidence type="ECO:0000259" key="2">
    <source>
        <dbReference type="PROSITE" id="PS50833"/>
    </source>
</evidence>
<dbReference type="Proteomes" id="UP000799766">
    <property type="component" value="Unassembled WGS sequence"/>
</dbReference>
<dbReference type="GO" id="GO:0000027">
    <property type="term" value="P:ribosomal large subunit assembly"/>
    <property type="evidence" value="ECO:0007669"/>
    <property type="project" value="TreeGrafter"/>
</dbReference>
<reference evidence="3" key="1">
    <citation type="journal article" date="2020" name="Stud. Mycol.">
        <title>101 Dothideomycetes genomes: a test case for predicting lifestyles and emergence of pathogens.</title>
        <authorList>
            <person name="Haridas S."/>
            <person name="Albert R."/>
            <person name="Binder M."/>
            <person name="Bloem J."/>
            <person name="Labutti K."/>
            <person name="Salamov A."/>
            <person name="Andreopoulos B."/>
            <person name="Baker S."/>
            <person name="Barry K."/>
            <person name="Bills G."/>
            <person name="Bluhm B."/>
            <person name="Cannon C."/>
            <person name="Castanera R."/>
            <person name="Culley D."/>
            <person name="Daum C."/>
            <person name="Ezra D."/>
            <person name="Gonzalez J."/>
            <person name="Henrissat B."/>
            <person name="Kuo A."/>
            <person name="Liang C."/>
            <person name="Lipzen A."/>
            <person name="Lutzoni F."/>
            <person name="Magnuson J."/>
            <person name="Mondo S."/>
            <person name="Nolan M."/>
            <person name="Ohm R."/>
            <person name="Pangilinan J."/>
            <person name="Park H.-J."/>
            <person name="Ramirez L."/>
            <person name="Alfaro M."/>
            <person name="Sun H."/>
            <person name="Tritt A."/>
            <person name="Yoshinaga Y."/>
            <person name="Zwiers L.-H."/>
            <person name="Turgeon B."/>
            <person name="Goodwin S."/>
            <person name="Spatafora J."/>
            <person name="Crous P."/>
            <person name="Grigoriev I."/>
        </authorList>
    </citation>
    <scope>NUCLEOTIDE SEQUENCE</scope>
    <source>
        <strain evidence="3">ATCC 16933</strain>
    </source>
</reference>
<dbReference type="Pfam" id="PF04427">
    <property type="entry name" value="Brix"/>
    <property type="match status" value="1"/>
</dbReference>
<sequence length="514" mass="56267">MAHGRKKKRTHLGAKNTPTGSAAVARSKAGGRKPQSMVIRMGGAKQVGPSVSELAKDIRQVMEPGTASRLQERKANRLRDYTTMAGPLGVTHLLLFSRSKSGNTNMRLAVTPRGPTLSFRVENYSLCKDVQRAQKHPRTGTHDFQTAPLLVMNNFTTPAANGSSTGTSSTPQIPKHLESLTTTVFQSLFPPISPQTTAPHSMKRVLLLNREPSASTISTGPDGAATSHPTYVLTLRHYAITTRSTALPSKLRRFAPTTKLPKHSATGAPASASASSSRATRRAALPNLGRYNDAADYLLGGESSGSEGGGGFTSESEVETDAEVEVLSGWRKPKSRAERARGEGGDKGEGEGEGEKPKRKVGAGGVEKRAVKLVELGPRMRLRLVKVEEGVCEGKVLWHEYVRKSGKEVREQEAVWEKRRKEKEERRKVQKENVERKRREREEKVRRKEEKRGKGEKVEESGESEEEDEDMLDEDLWSDESEGEGSEEVGEDVEMGEGSVDEDMEGAEDTEDGD</sequence>
<dbReference type="AlphaFoldDB" id="A0A6A6P1D2"/>
<keyword evidence="4" id="KW-1185">Reference proteome</keyword>
<feature type="region of interest" description="Disordered" evidence="1">
    <location>
        <begin position="1"/>
        <end position="34"/>
    </location>
</feature>
<dbReference type="PANTHER" id="PTHR12661:SF5">
    <property type="entry name" value="SUPPRESSOR OF SWI4 1 HOMOLOG"/>
    <property type="match status" value="1"/>
</dbReference>
<dbReference type="InterPro" id="IPR045112">
    <property type="entry name" value="PPAN-like"/>
</dbReference>
<dbReference type="InterPro" id="IPR007109">
    <property type="entry name" value="Brix"/>
</dbReference>
<dbReference type="GO" id="GO:0030687">
    <property type="term" value="C:preribosome, large subunit precursor"/>
    <property type="evidence" value="ECO:0007669"/>
    <property type="project" value="TreeGrafter"/>
</dbReference>
<feature type="compositionally biased region" description="Basic and acidic residues" evidence="1">
    <location>
        <begin position="403"/>
        <end position="460"/>
    </location>
</feature>
<feature type="compositionally biased region" description="Basic and acidic residues" evidence="1">
    <location>
        <begin position="335"/>
        <end position="356"/>
    </location>
</feature>
<evidence type="ECO:0000313" key="3">
    <source>
        <dbReference type="EMBL" id="KAF2457766.1"/>
    </source>
</evidence>